<dbReference type="Proteomes" id="UP000256294">
    <property type="component" value="Unassembled WGS sequence"/>
</dbReference>
<feature type="compositionally biased region" description="Basic residues" evidence="1">
    <location>
        <begin position="1"/>
        <end position="10"/>
    </location>
</feature>
<feature type="region of interest" description="Disordered" evidence="1">
    <location>
        <begin position="198"/>
        <end position="269"/>
    </location>
</feature>
<evidence type="ECO:0000259" key="2">
    <source>
        <dbReference type="Pfam" id="PF15604"/>
    </source>
</evidence>
<feature type="compositionally biased region" description="Basic residues" evidence="1">
    <location>
        <begin position="248"/>
        <end position="257"/>
    </location>
</feature>
<proteinExistence type="predicted"/>
<dbReference type="AlphaFoldDB" id="A0A3D9UDK8"/>
<keyword evidence="4" id="KW-1185">Reference proteome</keyword>
<sequence>MAKKPQKTKKTPPTVSDQPLLEKKARNDSPTGEGNTIGEIVGQPPQVTKAPGEASPILKSGTQTEKSFSARAYDSAKNAVVEGGKSAAEMGKGTAKDTWNFGVDIAELAYPAAQREAARDMEDAARWYKLFGNKEHAKVLSEAAEEAREMAATGNLDVLRMTLDNPEQELGAVLGDLNPKGIVKGMVKGIAKGGSKVMSMFSGKGEARKNSRARRRQERAEKRDEKTPQKNPEELKKELKESQQNKGGKIKGVKKTKPSCFNPYNGKHYKSLKTDKERKAYVQEYEAQLRRQQDAINEMTPAEFQAARKAFKQAKEDSNKGIGRNTAAAPAQDKFRKSLSDKIFKRIYKSQRNKGVLPNKAEELAKNKTDKIMDGLAALHEPDMSAGGQNHPKPTRAGSTNVNSAIGKSWSYRISTLDKAAQEAIDSGLSDAKMNVQLEVCRNNKKKPQKRKKRNK</sequence>
<feature type="region of interest" description="Disordered" evidence="1">
    <location>
        <begin position="315"/>
        <end position="334"/>
    </location>
</feature>
<comment type="caution">
    <text evidence="3">The sequence shown here is derived from an EMBL/GenBank/DDBJ whole genome shotgun (WGS) entry which is preliminary data.</text>
</comment>
<name>A0A3D9UDK8_9GAMM</name>
<evidence type="ECO:0000256" key="1">
    <source>
        <dbReference type="SAM" id="MobiDB-lite"/>
    </source>
</evidence>
<feature type="domain" description="Novel toxin 15" evidence="2">
    <location>
        <begin position="280"/>
        <end position="438"/>
    </location>
</feature>
<dbReference type="InterPro" id="IPR028949">
    <property type="entry name" value="Ntox15"/>
</dbReference>
<dbReference type="RefSeq" id="WP_115825764.1">
    <property type="nucleotide sequence ID" value="NZ_QTUB01000001.1"/>
</dbReference>
<reference evidence="3 4" key="1">
    <citation type="submission" date="2018-08" db="EMBL/GenBank/DDBJ databases">
        <title>Genomic Encyclopedia of Archaeal and Bacterial Type Strains, Phase II (KMG-II): from individual species to whole genera.</title>
        <authorList>
            <person name="Goeker M."/>
        </authorList>
    </citation>
    <scope>NUCLEOTIDE SEQUENCE [LARGE SCALE GENOMIC DNA]</scope>
    <source>
        <strain evidence="3 4">DSM 17905</strain>
    </source>
</reference>
<gene>
    <name evidence="3" type="ORF">BDD26_1096</name>
</gene>
<organism evidence="3 4">
    <name type="scientific">Xenorhabdus cabanillasii</name>
    <dbReference type="NCBI Taxonomy" id="351673"/>
    <lineage>
        <taxon>Bacteria</taxon>
        <taxon>Pseudomonadati</taxon>
        <taxon>Pseudomonadota</taxon>
        <taxon>Gammaproteobacteria</taxon>
        <taxon>Enterobacterales</taxon>
        <taxon>Morganellaceae</taxon>
        <taxon>Xenorhabdus</taxon>
    </lineage>
</organism>
<protein>
    <submittedName>
        <fullName evidence="3">Putative RNase toxin 15 of polymorphic toxin system</fullName>
    </submittedName>
</protein>
<dbReference type="Pfam" id="PF15604">
    <property type="entry name" value="Ntox15"/>
    <property type="match status" value="1"/>
</dbReference>
<feature type="region of interest" description="Disordered" evidence="1">
    <location>
        <begin position="1"/>
        <end position="69"/>
    </location>
</feature>
<dbReference type="EMBL" id="QTUB01000001">
    <property type="protein sequence ID" value="REF26453.1"/>
    <property type="molecule type" value="Genomic_DNA"/>
</dbReference>
<feature type="compositionally biased region" description="Basic and acidic residues" evidence="1">
    <location>
        <begin position="218"/>
        <end position="243"/>
    </location>
</feature>
<evidence type="ECO:0000313" key="3">
    <source>
        <dbReference type="EMBL" id="REF26453.1"/>
    </source>
</evidence>
<evidence type="ECO:0000313" key="4">
    <source>
        <dbReference type="Proteomes" id="UP000256294"/>
    </source>
</evidence>
<accession>A0A3D9UDK8</accession>
<feature type="region of interest" description="Disordered" evidence="1">
    <location>
        <begin position="382"/>
        <end position="403"/>
    </location>
</feature>